<dbReference type="InterPro" id="IPR051235">
    <property type="entry name" value="CEP152/SHC-Transforming"/>
</dbReference>
<evidence type="ECO:0000313" key="3">
    <source>
        <dbReference type="Proteomes" id="UP000242450"/>
    </source>
</evidence>
<evidence type="ECO:0000313" key="2">
    <source>
        <dbReference type="EMBL" id="OWK09511.1"/>
    </source>
</evidence>
<feature type="signal peptide" evidence="1">
    <location>
        <begin position="1"/>
        <end position="19"/>
    </location>
</feature>
<dbReference type="GO" id="GO:0007099">
    <property type="term" value="P:centriole replication"/>
    <property type="evidence" value="ECO:0007669"/>
    <property type="project" value="TreeGrafter"/>
</dbReference>
<reference evidence="2 3" key="1">
    <citation type="journal article" date="2018" name="Mol. Genet. Genomics">
        <title>The red deer Cervus elaphus genome CerEla1.0: sequencing, annotating, genes, and chromosomes.</title>
        <authorList>
            <person name="Bana N.A."/>
            <person name="Nyiri A."/>
            <person name="Nagy J."/>
            <person name="Frank K."/>
            <person name="Nagy T."/>
            <person name="Steger V."/>
            <person name="Schiller M."/>
            <person name="Lakatos P."/>
            <person name="Sugar L."/>
            <person name="Horn P."/>
            <person name="Barta E."/>
            <person name="Orosz L."/>
        </authorList>
    </citation>
    <scope>NUCLEOTIDE SEQUENCE [LARGE SCALE GENOMIC DNA]</scope>
    <source>
        <strain evidence="2">Hungarian</strain>
    </source>
</reference>
<dbReference type="InterPro" id="IPR057664">
    <property type="entry name" value="CEP152_PLK4_bind"/>
</dbReference>
<dbReference type="Proteomes" id="UP000242450">
    <property type="component" value="Chromosome 12"/>
</dbReference>
<sequence length="189" mass="21201">MAGLHLLLVYRGFLEPLSGDQVEIPHVSLFPLSEEGVVLTLTFLSQLQQLLTDLPHDMLDDDLSSPELHYSDCSEDCREEEPIMRFGIYVLERKVAMAGKRIKAELKTSILSTILKEVEMKVEVVIVLRQFGMSQGPSCQALESYKVTYKPFQSSAQNNGSPAQDIAESDTFEGLQQQFLGANESRYQV</sequence>
<comment type="caution">
    <text evidence="2">The sequence shown here is derived from an EMBL/GenBank/DDBJ whole genome shotgun (WGS) entry which is preliminary data.</text>
</comment>
<keyword evidence="1" id="KW-0732">Signal</keyword>
<keyword evidence="3" id="KW-1185">Reference proteome</keyword>
<feature type="chain" id="PRO_5013347096" evidence="1">
    <location>
        <begin position="20"/>
        <end position="189"/>
    </location>
</feature>
<protein>
    <submittedName>
        <fullName evidence="2">Uncharacterized protein</fullName>
    </submittedName>
</protein>
<organism evidence="2 3">
    <name type="scientific">Cervus elaphus hippelaphus</name>
    <name type="common">European red deer</name>
    <dbReference type="NCBI Taxonomy" id="46360"/>
    <lineage>
        <taxon>Eukaryota</taxon>
        <taxon>Metazoa</taxon>
        <taxon>Chordata</taxon>
        <taxon>Craniata</taxon>
        <taxon>Vertebrata</taxon>
        <taxon>Euteleostomi</taxon>
        <taxon>Mammalia</taxon>
        <taxon>Eutheria</taxon>
        <taxon>Laurasiatheria</taxon>
        <taxon>Artiodactyla</taxon>
        <taxon>Ruminantia</taxon>
        <taxon>Pecora</taxon>
        <taxon>Cervidae</taxon>
        <taxon>Cervinae</taxon>
        <taxon>Cervus</taxon>
    </lineage>
</organism>
<dbReference type="GO" id="GO:0005813">
    <property type="term" value="C:centrosome"/>
    <property type="evidence" value="ECO:0007669"/>
    <property type="project" value="TreeGrafter"/>
</dbReference>
<dbReference type="AlphaFoldDB" id="A0A212CU48"/>
<name>A0A212CU48_CEREH</name>
<dbReference type="Pfam" id="PF25769">
    <property type="entry name" value="PLK4_bind_CEP152"/>
    <property type="match status" value="1"/>
</dbReference>
<evidence type="ECO:0000256" key="1">
    <source>
        <dbReference type="SAM" id="SignalP"/>
    </source>
</evidence>
<dbReference type="PANTHER" id="PTHR10337">
    <property type="entry name" value="SHC TRANSFORMING PROTEIN"/>
    <property type="match status" value="1"/>
</dbReference>
<dbReference type="EMBL" id="MKHE01000012">
    <property type="protein sequence ID" value="OWK09511.1"/>
    <property type="molecule type" value="Genomic_DNA"/>
</dbReference>
<gene>
    <name evidence="2" type="ORF">Celaphus_00006171</name>
</gene>
<accession>A0A212CU48</accession>
<proteinExistence type="predicted"/>
<dbReference type="PANTHER" id="PTHR10337:SF6">
    <property type="entry name" value="CENTROSOMAL PROTEIN OF 152 KDA"/>
    <property type="match status" value="1"/>
</dbReference>